<dbReference type="PANTHER" id="PTHR43798:SF33">
    <property type="entry name" value="HYDROLASE, PUTATIVE (AFU_ORTHOLOGUE AFUA_2G14860)-RELATED"/>
    <property type="match status" value="1"/>
</dbReference>
<proteinExistence type="predicted"/>
<dbReference type="InterPro" id="IPR029058">
    <property type="entry name" value="AB_hydrolase_fold"/>
</dbReference>
<accession>A0ABV9S5S4</accession>
<feature type="domain" description="AB hydrolase-1" evidence="1">
    <location>
        <begin position="15"/>
        <end position="235"/>
    </location>
</feature>
<dbReference type="SUPFAM" id="SSF53474">
    <property type="entry name" value="alpha/beta-Hydrolases"/>
    <property type="match status" value="1"/>
</dbReference>
<keyword evidence="2" id="KW-0378">Hydrolase</keyword>
<comment type="caution">
    <text evidence="2">The sequence shown here is derived from an EMBL/GenBank/DDBJ whole genome shotgun (WGS) entry which is preliminary data.</text>
</comment>
<organism evidence="2 3">
    <name type="scientific">Actinophytocola glycyrrhizae</name>
    <dbReference type="NCBI Taxonomy" id="2044873"/>
    <lineage>
        <taxon>Bacteria</taxon>
        <taxon>Bacillati</taxon>
        <taxon>Actinomycetota</taxon>
        <taxon>Actinomycetes</taxon>
        <taxon>Pseudonocardiales</taxon>
        <taxon>Pseudonocardiaceae</taxon>
    </lineage>
</organism>
<dbReference type="InterPro" id="IPR050266">
    <property type="entry name" value="AB_hydrolase_sf"/>
</dbReference>
<name>A0ABV9S5S4_9PSEU</name>
<dbReference type="GO" id="GO:0016787">
    <property type="term" value="F:hydrolase activity"/>
    <property type="evidence" value="ECO:0007669"/>
    <property type="project" value="UniProtKB-KW"/>
</dbReference>
<dbReference type="Proteomes" id="UP001595859">
    <property type="component" value="Unassembled WGS sequence"/>
</dbReference>
<dbReference type="EMBL" id="JBHSIS010000009">
    <property type="protein sequence ID" value="MFC4855836.1"/>
    <property type="molecule type" value="Genomic_DNA"/>
</dbReference>
<evidence type="ECO:0000313" key="2">
    <source>
        <dbReference type="EMBL" id="MFC4855836.1"/>
    </source>
</evidence>
<dbReference type="InterPro" id="IPR000073">
    <property type="entry name" value="AB_hydrolase_1"/>
</dbReference>
<protein>
    <submittedName>
        <fullName evidence="2">Alpha/beta fold hydrolase</fullName>
    </submittedName>
</protein>
<dbReference type="PANTHER" id="PTHR43798">
    <property type="entry name" value="MONOACYLGLYCEROL LIPASE"/>
    <property type="match status" value="1"/>
</dbReference>
<reference evidence="3" key="1">
    <citation type="journal article" date="2019" name="Int. J. Syst. Evol. Microbiol.">
        <title>The Global Catalogue of Microorganisms (GCM) 10K type strain sequencing project: providing services to taxonomists for standard genome sequencing and annotation.</title>
        <authorList>
            <consortium name="The Broad Institute Genomics Platform"/>
            <consortium name="The Broad Institute Genome Sequencing Center for Infectious Disease"/>
            <person name="Wu L."/>
            <person name="Ma J."/>
        </authorList>
    </citation>
    <scope>NUCLEOTIDE SEQUENCE [LARGE SCALE GENOMIC DNA]</scope>
    <source>
        <strain evidence="3">ZS-22-S1</strain>
    </source>
</reference>
<evidence type="ECO:0000259" key="1">
    <source>
        <dbReference type="Pfam" id="PF12697"/>
    </source>
</evidence>
<dbReference type="Gene3D" id="3.40.50.1820">
    <property type="entry name" value="alpha/beta hydrolase"/>
    <property type="match status" value="1"/>
</dbReference>
<evidence type="ECO:0000313" key="3">
    <source>
        <dbReference type="Proteomes" id="UP001595859"/>
    </source>
</evidence>
<dbReference type="RefSeq" id="WP_378057803.1">
    <property type="nucleotide sequence ID" value="NZ_JBHSIS010000009.1"/>
</dbReference>
<sequence>MTVYIERGGDDGPTVLLLHGSGATAAVWAPVLRELGGLRWITVDLPGHGRSGWLPAYHHHDYAGAIGEALGTTDIDLVVGHSLGALVALTLADRVHVGAVTAIAMKVVWTPGQLARRAAQANRPQRTFTDRDDALRLFAKVSGLPEDSPGLATGIRHTPAGYCLAADPRLTTDPPATQEELAEVMDRVRVPVRLACGDADPGIEPADMSAVLGRDVAVIPGAGHNPHIDDPAGVATLITTDLAAARG</sequence>
<gene>
    <name evidence="2" type="ORF">ACFPCV_20180</name>
</gene>
<keyword evidence="3" id="KW-1185">Reference proteome</keyword>
<dbReference type="Pfam" id="PF12697">
    <property type="entry name" value="Abhydrolase_6"/>
    <property type="match status" value="1"/>
</dbReference>